<evidence type="ECO:0000256" key="2">
    <source>
        <dbReference type="ARBA" id="ARBA00022833"/>
    </source>
</evidence>
<dbReference type="GO" id="GO:0008270">
    <property type="term" value="F:zinc ion binding"/>
    <property type="evidence" value="ECO:0007669"/>
    <property type="project" value="InterPro"/>
</dbReference>
<dbReference type="InterPro" id="IPR002328">
    <property type="entry name" value="ADH_Zn_CS"/>
</dbReference>
<evidence type="ECO:0000256" key="3">
    <source>
        <dbReference type="ARBA" id="ARBA00023002"/>
    </source>
</evidence>
<dbReference type="GO" id="GO:0016491">
    <property type="term" value="F:oxidoreductase activity"/>
    <property type="evidence" value="ECO:0007669"/>
    <property type="project" value="UniProtKB-KW"/>
</dbReference>
<accession>A0A6J6T513</accession>
<evidence type="ECO:0000259" key="4">
    <source>
        <dbReference type="Pfam" id="PF00107"/>
    </source>
</evidence>
<dbReference type="PROSITE" id="PS00059">
    <property type="entry name" value="ADH_ZINC"/>
    <property type="match status" value="1"/>
</dbReference>
<dbReference type="Gene3D" id="3.40.50.720">
    <property type="entry name" value="NAD(P)-binding Rossmann-like Domain"/>
    <property type="match status" value="1"/>
</dbReference>
<dbReference type="InterPro" id="IPR013154">
    <property type="entry name" value="ADH-like_N"/>
</dbReference>
<organism evidence="6">
    <name type="scientific">freshwater metagenome</name>
    <dbReference type="NCBI Taxonomy" id="449393"/>
    <lineage>
        <taxon>unclassified sequences</taxon>
        <taxon>metagenomes</taxon>
        <taxon>ecological metagenomes</taxon>
    </lineage>
</organism>
<dbReference type="InterPro" id="IPR013149">
    <property type="entry name" value="ADH-like_C"/>
</dbReference>
<sequence>MNSSATSRVRALVLEAPRQLVAHEFAMPEIGDDDAVLRVEACGLCGTDHELWSGSMKKNLPIVPGHEAVGIIDRIGAAASARWGVREGDRVGVAPRQACGTCAICASGDPRGCELHRGDTYGSIPLSTTPSLWGGYSEYQYLSPHSQLIRIPHELDPVVAAMFNAVANGIRWGVVVPQTKPGDVVAVLGPGIRGLAAAAAAREAGASFVMVTGRGPRDADRLALATRFGADLAVDVAVDDPAEALRSAAGSLADVVVDVTAMAPAAFVQALAIAKERGTVCVAGIHGDSPVPDFRPDVIVLKELRIIGTRGTDRPEFEAAVRLLSAGTYPFADVPMRVAALDGVSELLATMAGERDDGPPPFSVLVP</sequence>
<evidence type="ECO:0000313" key="7">
    <source>
        <dbReference type="EMBL" id="CAB4834750.1"/>
    </source>
</evidence>
<dbReference type="PANTHER" id="PTHR43401:SF2">
    <property type="entry name" value="L-THREONINE 3-DEHYDROGENASE"/>
    <property type="match status" value="1"/>
</dbReference>
<protein>
    <submittedName>
        <fullName evidence="6">Unannotated protein</fullName>
    </submittedName>
</protein>
<dbReference type="CDD" id="cd05188">
    <property type="entry name" value="MDR"/>
    <property type="match status" value="1"/>
</dbReference>
<dbReference type="PANTHER" id="PTHR43401">
    <property type="entry name" value="L-THREONINE 3-DEHYDROGENASE"/>
    <property type="match status" value="1"/>
</dbReference>
<dbReference type="Pfam" id="PF00107">
    <property type="entry name" value="ADH_zinc_N"/>
    <property type="match status" value="1"/>
</dbReference>
<evidence type="ECO:0000259" key="5">
    <source>
        <dbReference type="Pfam" id="PF08240"/>
    </source>
</evidence>
<feature type="domain" description="Alcohol dehydrogenase-like N-terminal" evidence="5">
    <location>
        <begin position="31"/>
        <end position="152"/>
    </location>
</feature>
<dbReference type="SUPFAM" id="SSF51735">
    <property type="entry name" value="NAD(P)-binding Rossmann-fold domains"/>
    <property type="match status" value="1"/>
</dbReference>
<dbReference type="InterPro" id="IPR050129">
    <property type="entry name" value="Zn_alcohol_dh"/>
</dbReference>
<keyword evidence="2" id="KW-0862">Zinc</keyword>
<keyword evidence="1" id="KW-0479">Metal-binding</keyword>
<dbReference type="Gene3D" id="3.90.180.10">
    <property type="entry name" value="Medium-chain alcohol dehydrogenases, catalytic domain"/>
    <property type="match status" value="1"/>
</dbReference>
<dbReference type="SUPFAM" id="SSF50129">
    <property type="entry name" value="GroES-like"/>
    <property type="match status" value="1"/>
</dbReference>
<feature type="domain" description="Alcohol dehydrogenase-like C-terminal" evidence="4">
    <location>
        <begin position="194"/>
        <end position="325"/>
    </location>
</feature>
<dbReference type="Pfam" id="PF08240">
    <property type="entry name" value="ADH_N"/>
    <property type="match status" value="1"/>
</dbReference>
<dbReference type="InterPro" id="IPR036291">
    <property type="entry name" value="NAD(P)-bd_dom_sf"/>
</dbReference>
<dbReference type="AlphaFoldDB" id="A0A6J6T513"/>
<gene>
    <name evidence="6" type="ORF">UFOPK2754_01252</name>
    <name evidence="7" type="ORF">UFOPK3139_02188</name>
</gene>
<proteinExistence type="predicted"/>
<name>A0A6J6T513_9ZZZZ</name>
<dbReference type="EMBL" id="CAEZYR010000039">
    <property type="protein sequence ID" value="CAB4742241.1"/>
    <property type="molecule type" value="Genomic_DNA"/>
</dbReference>
<keyword evidence="3" id="KW-0560">Oxidoreductase</keyword>
<dbReference type="InterPro" id="IPR011032">
    <property type="entry name" value="GroES-like_sf"/>
</dbReference>
<reference evidence="6" key="1">
    <citation type="submission" date="2020-05" db="EMBL/GenBank/DDBJ databases">
        <authorList>
            <person name="Chiriac C."/>
            <person name="Salcher M."/>
            <person name="Ghai R."/>
            <person name="Kavagutti S V."/>
        </authorList>
    </citation>
    <scope>NUCLEOTIDE SEQUENCE</scope>
</reference>
<evidence type="ECO:0000256" key="1">
    <source>
        <dbReference type="ARBA" id="ARBA00022723"/>
    </source>
</evidence>
<dbReference type="EMBL" id="CAFABA010000103">
    <property type="protein sequence ID" value="CAB4834750.1"/>
    <property type="molecule type" value="Genomic_DNA"/>
</dbReference>
<evidence type="ECO:0000313" key="6">
    <source>
        <dbReference type="EMBL" id="CAB4742241.1"/>
    </source>
</evidence>